<dbReference type="SUPFAM" id="SSF46689">
    <property type="entry name" value="Homeodomain-like"/>
    <property type="match status" value="1"/>
</dbReference>
<feature type="region of interest" description="Disordered" evidence="4">
    <location>
        <begin position="1"/>
        <end position="21"/>
    </location>
</feature>
<dbReference type="Gene3D" id="1.10.10.60">
    <property type="entry name" value="Homeodomain-like"/>
    <property type="match status" value="1"/>
</dbReference>
<dbReference type="PANTHER" id="PTHR46796:SF6">
    <property type="entry name" value="ARAC SUBFAMILY"/>
    <property type="match status" value="1"/>
</dbReference>
<dbReference type="KEGG" id="lpy:FIV34_18385"/>
<evidence type="ECO:0000259" key="5">
    <source>
        <dbReference type="PROSITE" id="PS01124"/>
    </source>
</evidence>
<gene>
    <name evidence="6" type="ORF">FIV34_18385</name>
</gene>
<dbReference type="Pfam" id="PF12833">
    <property type="entry name" value="HTH_18"/>
    <property type="match status" value="1"/>
</dbReference>
<dbReference type="GO" id="GO:0003700">
    <property type="term" value="F:DNA-binding transcription factor activity"/>
    <property type="evidence" value="ECO:0007669"/>
    <property type="project" value="InterPro"/>
</dbReference>
<keyword evidence="7" id="KW-1185">Reference proteome</keyword>
<dbReference type="InterPro" id="IPR018060">
    <property type="entry name" value="HTH_AraC"/>
</dbReference>
<organism evidence="6 7">
    <name type="scientific">Luteibacter pinisoli</name>
    <dbReference type="NCBI Taxonomy" id="2589080"/>
    <lineage>
        <taxon>Bacteria</taxon>
        <taxon>Pseudomonadati</taxon>
        <taxon>Pseudomonadota</taxon>
        <taxon>Gammaproteobacteria</taxon>
        <taxon>Lysobacterales</taxon>
        <taxon>Rhodanobacteraceae</taxon>
        <taxon>Luteibacter</taxon>
    </lineage>
</organism>
<sequence>MCYRGAGRHADRHGGVAGMASRRHRGGRMSELFAFDSSALVPGDAFEQYRQLYAQGADVEPLASPFFARVRSWRLDRYLLFAREFGGVRHYRSERIARDGFDHFVLHHVVSGELHGGRFGAPKTIKAGQTLVLDTREPMESGADAVQLITVSLAREAMRAAVGDVDGLHGHCISARHGALLTSVLRALVQQVADLAPAAHAAITRTLVDLLSVAINPVGSTARSDFYRQEHVRRHTVRRLVDAHIADASFSVQHILAATGMSRAALYRLFEPQGGVARFIQMCRLDQLRKRLDDRGCDRQSLAELAPTLGFSSESHAGRLFKQAFGISPGAYRTASGRGTQVSSVAMMVRLWDSALAEIM</sequence>
<name>A0A4Y5Z918_9GAMM</name>
<dbReference type="EMBL" id="CP041046">
    <property type="protein sequence ID" value="QDE41029.1"/>
    <property type="molecule type" value="Genomic_DNA"/>
</dbReference>
<evidence type="ECO:0000256" key="1">
    <source>
        <dbReference type="ARBA" id="ARBA00023015"/>
    </source>
</evidence>
<accession>A0A4Y5Z918</accession>
<keyword evidence="1" id="KW-0805">Transcription regulation</keyword>
<keyword evidence="3" id="KW-0804">Transcription</keyword>
<protein>
    <submittedName>
        <fullName evidence="6">Helix-turn-helix domain-containing protein</fullName>
    </submittedName>
</protein>
<dbReference type="OrthoDB" id="9816461at2"/>
<dbReference type="Proteomes" id="UP000316093">
    <property type="component" value="Chromosome"/>
</dbReference>
<evidence type="ECO:0000256" key="4">
    <source>
        <dbReference type="SAM" id="MobiDB-lite"/>
    </source>
</evidence>
<dbReference type="GO" id="GO:0043565">
    <property type="term" value="F:sequence-specific DNA binding"/>
    <property type="evidence" value="ECO:0007669"/>
    <property type="project" value="InterPro"/>
</dbReference>
<feature type="domain" description="HTH araC/xylS-type" evidence="5">
    <location>
        <begin position="235"/>
        <end position="335"/>
    </location>
</feature>
<dbReference type="SMART" id="SM00342">
    <property type="entry name" value="HTH_ARAC"/>
    <property type="match status" value="1"/>
</dbReference>
<dbReference type="AlphaFoldDB" id="A0A4Y5Z918"/>
<evidence type="ECO:0000256" key="2">
    <source>
        <dbReference type="ARBA" id="ARBA00023125"/>
    </source>
</evidence>
<reference evidence="6 7" key="1">
    <citation type="submission" date="2019-06" db="EMBL/GenBank/DDBJ databases">
        <title>A complete genome sequence for Luteibacter pinisoli MAH-14.</title>
        <authorList>
            <person name="Baltrus D.A."/>
        </authorList>
    </citation>
    <scope>NUCLEOTIDE SEQUENCE [LARGE SCALE GENOMIC DNA]</scope>
    <source>
        <strain evidence="6 7">MAH-14</strain>
    </source>
</reference>
<dbReference type="InterPro" id="IPR009057">
    <property type="entry name" value="Homeodomain-like_sf"/>
</dbReference>
<evidence type="ECO:0000256" key="3">
    <source>
        <dbReference type="ARBA" id="ARBA00023163"/>
    </source>
</evidence>
<evidence type="ECO:0000313" key="6">
    <source>
        <dbReference type="EMBL" id="QDE41029.1"/>
    </source>
</evidence>
<dbReference type="InterPro" id="IPR050204">
    <property type="entry name" value="AraC_XylS_family_regulators"/>
</dbReference>
<dbReference type="PANTHER" id="PTHR46796">
    <property type="entry name" value="HTH-TYPE TRANSCRIPTIONAL ACTIVATOR RHAS-RELATED"/>
    <property type="match status" value="1"/>
</dbReference>
<proteinExistence type="predicted"/>
<evidence type="ECO:0000313" key="7">
    <source>
        <dbReference type="Proteomes" id="UP000316093"/>
    </source>
</evidence>
<keyword evidence="2" id="KW-0238">DNA-binding</keyword>
<dbReference type="PROSITE" id="PS01124">
    <property type="entry name" value="HTH_ARAC_FAMILY_2"/>
    <property type="match status" value="1"/>
</dbReference>